<dbReference type="Gene3D" id="3.30.2010.10">
    <property type="entry name" value="Metalloproteases ('zincins'), catalytic domain"/>
    <property type="match status" value="1"/>
</dbReference>
<feature type="coiled-coil region" evidence="1">
    <location>
        <begin position="90"/>
        <end position="118"/>
    </location>
</feature>
<comment type="caution">
    <text evidence="3">The sequence shown here is derived from an EMBL/GenBank/DDBJ whole genome shotgun (WGS) entry which is preliminary data.</text>
</comment>
<sequence length="295" mass="33986">MPPVRPAVGEKTMSVVIPFGSVQLDSVIIFSKKRKKTLSYTVRYEMLDSGKLDSKSIQSEATNSETANSKPVLFVRAPASLSVNEIQSVLLENEENIIELLNKAAKKEEAVLKNSKQSYKNGSTFHYMGRTYTLRLIYDVNENNEKKIQIRLIDGQLQVYLPRNMIDLPETEKEKKIKKAVESFYIEQADVFFNSRVDYFADKYLDLIGKKPISVKAASYKSKWGCCTYQNEIKLNWVLIQAETPVIDYVIVHELCHIRHKDHSKAFWNLVGIIDPKYKEKRQELKENGWILGIK</sequence>
<keyword evidence="1" id="KW-0175">Coiled coil</keyword>
<dbReference type="EMBL" id="SNYS01000009">
    <property type="protein sequence ID" value="TDQ68370.1"/>
    <property type="molecule type" value="Genomic_DNA"/>
</dbReference>
<dbReference type="AlphaFoldDB" id="A0A484F3A1"/>
<dbReference type="PANTHER" id="PTHR30399:SF1">
    <property type="entry name" value="UTP PYROPHOSPHATASE"/>
    <property type="match status" value="1"/>
</dbReference>
<dbReference type="Pfam" id="PF01863">
    <property type="entry name" value="YgjP-like"/>
    <property type="match status" value="1"/>
</dbReference>
<reference evidence="3 4" key="1">
    <citation type="submission" date="2019-03" db="EMBL/GenBank/DDBJ databases">
        <title>Genomic Encyclopedia of Type Strains, Phase IV (KMG-IV): sequencing the most valuable type-strain genomes for metagenomic binning, comparative biology and taxonomic classification.</title>
        <authorList>
            <person name="Goeker M."/>
        </authorList>
    </citation>
    <scope>NUCLEOTIDE SEQUENCE [LARGE SCALE GENOMIC DNA]</scope>
    <source>
        <strain evidence="3 4">DSM 13328</strain>
    </source>
</reference>
<dbReference type="CDD" id="cd07344">
    <property type="entry name" value="M48_yhfN_like"/>
    <property type="match status" value="1"/>
</dbReference>
<feature type="domain" description="YgjP-like metallopeptidase" evidence="2">
    <location>
        <begin position="73"/>
        <end position="288"/>
    </location>
</feature>
<proteinExistence type="predicted"/>
<dbReference type="PANTHER" id="PTHR30399">
    <property type="entry name" value="UNCHARACTERIZED PROTEIN YGJP"/>
    <property type="match status" value="1"/>
</dbReference>
<name>A0A484F3A1_9EURY</name>
<dbReference type="Proteomes" id="UP000294855">
    <property type="component" value="Unassembled WGS sequence"/>
</dbReference>
<keyword evidence="4" id="KW-1185">Reference proteome</keyword>
<accession>A0A484F3A1</accession>
<dbReference type="InterPro" id="IPR053136">
    <property type="entry name" value="UTP_pyrophosphatase-like"/>
</dbReference>
<gene>
    <name evidence="3" type="ORF">C7391_1316</name>
</gene>
<organism evidence="3 4">
    <name type="scientific">Methanimicrococcus blatticola</name>
    <dbReference type="NCBI Taxonomy" id="91560"/>
    <lineage>
        <taxon>Archaea</taxon>
        <taxon>Methanobacteriati</taxon>
        <taxon>Methanobacteriota</taxon>
        <taxon>Stenosarchaea group</taxon>
        <taxon>Methanomicrobia</taxon>
        <taxon>Methanosarcinales</taxon>
        <taxon>Methanosarcinaceae</taxon>
        <taxon>Methanimicrococcus</taxon>
    </lineage>
</organism>
<evidence type="ECO:0000256" key="1">
    <source>
        <dbReference type="SAM" id="Coils"/>
    </source>
</evidence>
<dbReference type="InterPro" id="IPR002725">
    <property type="entry name" value="YgjP-like_metallopeptidase"/>
</dbReference>
<evidence type="ECO:0000313" key="4">
    <source>
        <dbReference type="Proteomes" id="UP000294855"/>
    </source>
</evidence>
<protein>
    <recommendedName>
        <fullName evidence="2">YgjP-like metallopeptidase domain-containing protein</fullName>
    </recommendedName>
</protein>
<evidence type="ECO:0000313" key="3">
    <source>
        <dbReference type="EMBL" id="TDQ68370.1"/>
    </source>
</evidence>
<evidence type="ECO:0000259" key="2">
    <source>
        <dbReference type="Pfam" id="PF01863"/>
    </source>
</evidence>